<comment type="similarity">
    <text evidence="1">Belongs to the RRP15 family.</text>
</comment>
<feature type="region of interest" description="Disordered" evidence="2">
    <location>
        <begin position="344"/>
        <end position="365"/>
    </location>
</feature>
<feature type="compositionally biased region" description="Acidic residues" evidence="2">
    <location>
        <begin position="114"/>
        <end position="123"/>
    </location>
</feature>
<comment type="caution">
    <text evidence="3">The sequence shown here is derived from an EMBL/GenBank/DDBJ whole genome shotgun (WGS) entry which is preliminary data.</text>
</comment>
<feature type="region of interest" description="Disordered" evidence="2">
    <location>
        <begin position="212"/>
        <end position="242"/>
    </location>
</feature>
<dbReference type="GO" id="GO:0000460">
    <property type="term" value="P:maturation of 5.8S rRNA"/>
    <property type="evidence" value="ECO:0007669"/>
    <property type="project" value="TreeGrafter"/>
</dbReference>
<dbReference type="InterPro" id="IPR012459">
    <property type="entry name" value="Rrp15"/>
</dbReference>
<dbReference type="GO" id="GO:0030687">
    <property type="term" value="C:preribosome, large subunit precursor"/>
    <property type="evidence" value="ECO:0007669"/>
    <property type="project" value="TreeGrafter"/>
</dbReference>
<sequence length="365" mass="40911">MPVRPSLAIRLKKNQREERKASPPPPLRCRTPSSKTLVAPSMAAAPQAVSAPPSAAPPNPGKLKARPKGKGSKNKAKKKKLARSEQDDSVHRQRNKPSAKFLKLLRKRARDYNSDDDEEEEQEQEHPRSPRRRRRDDDDDGGDDGEEALSHSDQEEDDEEEGVSTSAVTRFEQGCRAFRVAFLKIMNKKLPDDPLGPILSAHKKLVAAKLAEEAGEHKPKREARKEKRVAAEKGHVIPKDHLDSKEKELVKVATKGVVRLFNAVTKAQKPRKDLNPSRTKDAKVLAKERKNTFLTELEMPSHQDKKSQAPSNFSKRTGKDEDEPAWAPLRDTYMLGSKLKDWDKMKDSAAETQAEVPLGDSSDEE</sequence>
<protein>
    <recommendedName>
        <fullName evidence="5">RRP15-like protein</fullName>
    </recommendedName>
</protein>
<evidence type="ECO:0000313" key="3">
    <source>
        <dbReference type="EMBL" id="KAG2551474.1"/>
    </source>
</evidence>
<dbReference type="PANTHER" id="PTHR13245">
    <property type="entry name" value="RRP15-LIKE PROTEIN"/>
    <property type="match status" value="1"/>
</dbReference>
<feature type="compositionally biased region" description="Basic and acidic residues" evidence="2">
    <location>
        <begin position="82"/>
        <end position="91"/>
    </location>
</feature>
<evidence type="ECO:0008006" key="5">
    <source>
        <dbReference type="Google" id="ProtNLM"/>
    </source>
</evidence>
<accession>A0A8T0NXT0</accession>
<dbReference type="GO" id="GO:0000470">
    <property type="term" value="P:maturation of LSU-rRNA"/>
    <property type="evidence" value="ECO:0007669"/>
    <property type="project" value="TreeGrafter"/>
</dbReference>
<evidence type="ECO:0000256" key="2">
    <source>
        <dbReference type="SAM" id="MobiDB-lite"/>
    </source>
</evidence>
<feature type="compositionally biased region" description="Low complexity" evidence="2">
    <location>
        <begin position="39"/>
        <end position="53"/>
    </location>
</feature>
<evidence type="ECO:0000313" key="4">
    <source>
        <dbReference type="Proteomes" id="UP000823388"/>
    </source>
</evidence>
<gene>
    <name evidence="3" type="ORF">PVAP13_9KG167366</name>
</gene>
<evidence type="ECO:0000256" key="1">
    <source>
        <dbReference type="ARBA" id="ARBA00007462"/>
    </source>
</evidence>
<dbReference type="Proteomes" id="UP000823388">
    <property type="component" value="Chromosome 9K"/>
</dbReference>
<dbReference type="AlphaFoldDB" id="A0A8T0NXT0"/>
<reference evidence="3" key="1">
    <citation type="submission" date="2020-05" db="EMBL/GenBank/DDBJ databases">
        <title>WGS assembly of Panicum virgatum.</title>
        <authorList>
            <person name="Lovell J.T."/>
            <person name="Jenkins J."/>
            <person name="Shu S."/>
            <person name="Juenger T.E."/>
            <person name="Schmutz J."/>
        </authorList>
    </citation>
    <scope>NUCLEOTIDE SEQUENCE</scope>
    <source>
        <strain evidence="3">AP13</strain>
    </source>
</reference>
<feature type="compositionally biased region" description="Basic residues" evidence="2">
    <location>
        <begin position="92"/>
        <end position="109"/>
    </location>
</feature>
<organism evidence="3 4">
    <name type="scientific">Panicum virgatum</name>
    <name type="common">Blackwell switchgrass</name>
    <dbReference type="NCBI Taxonomy" id="38727"/>
    <lineage>
        <taxon>Eukaryota</taxon>
        <taxon>Viridiplantae</taxon>
        <taxon>Streptophyta</taxon>
        <taxon>Embryophyta</taxon>
        <taxon>Tracheophyta</taxon>
        <taxon>Spermatophyta</taxon>
        <taxon>Magnoliopsida</taxon>
        <taxon>Liliopsida</taxon>
        <taxon>Poales</taxon>
        <taxon>Poaceae</taxon>
        <taxon>PACMAD clade</taxon>
        <taxon>Panicoideae</taxon>
        <taxon>Panicodae</taxon>
        <taxon>Paniceae</taxon>
        <taxon>Panicinae</taxon>
        <taxon>Panicum</taxon>
        <taxon>Panicum sect. Hiantes</taxon>
    </lineage>
</organism>
<dbReference type="PANTHER" id="PTHR13245:SF14">
    <property type="entry name" value="RRP15-LIKE PROTEIN"/>
    <property type="match status" value="1"/>
</dbReference>
<feature type="compositionally biased region" description="Acidic residues" evidence="2">
    <location>
        <begin position="137"/>
        <end position="147"/>
    </location>
</feature>
<proteinExistence type="inferred from homology"/>
<feature type="compositionally biased region" description="Basic residues" evidence="2">
    <location>
        <begin position="63"/>
        <end position="81"/>
    </location>
</feature>
<dbReference type="OrthoDB" id="20949at2759"/>
<dbReference type="EMBL" id="CM029053">
    <property type="protein sequence ID" value="KAG2551474.1"/>
    <property type="molecule type" value="Genomic_DNA"/>
</dbReference>
<dbReference type="Pfam" id="PF07890">
    <property type="entry name" value="Rrp15p"/>
    <property type="match status" value="1"/>
</dbReference>
<keyword evidence="4" id="KW-1185">Reference proteome</keyword>
<feature type="region of interest" description="Disordered" evidence="2">
    <location>
        <begin position="1"/>
        <end position="168"/>
    </location>
</feature>
<feature type="compositionally biased region" description="Basic and acidic residues" evidence="2">
    <location>
        <begin position="270"/>
        <end position="291"/>
    </location>
</feature>
<name>A0A8T0NXT0_PANVG</name>
<feature type="region of interest" description="Disordered" evidence="2">
    <location>
        <begin position="266"/>
        <end position="330"/>
    </location>
</feature>